<dbReference type="SUPFAM" id="SSF50939">
    <property type="entry name" value="Sialidases"/>
    <property type="match status" value="1"/>
</dbReference>
<evidence type="ECO:0008006" key="2">
    <source>
        <dbReference type="Google" id="ProtNLM"/>
    </source>
</evidence>
<dbReference type="Gene3D" id="2.120.10.10">
    <property type="match status" value="1"/>
</dbReference>
<evidence type="ECO:0000313" key="1">
    <source>
        <dbReference type="EMBL" id="SVD80381.1"/>
    </source>
</evidence>
<dbReference type="AlphaFoldDB" id="A0A382YBZ1"/>
<dbReference type="InterPro" id="IPR036278">
    <property type="entry name" value="Sialidase_sf"/>
</dbReference>
<reference evidence="1" key="1">
    <citation type="submission" date="2018-05" db="EMBL/GenBank/DDBJ databases">
        <authorList>
            <person name="Lanie J.A."/>
            <person name="Ng W.-L."/>
            <person name="Kazmierczak K.M."/>
            <person name="Andrzejewski T.M."/>
            <person name="Davidsen T.M."/>
            <person name="Wayne K.J."/>
            <person name="Tettelin H."/>
            <person name="Glass J.I."/>
            <person name="Rusch D."/>
            <person name="Podicherti R."/>
            <person name="Tsui H.-C.T."/>
            <person name="Winkler M.E."/>
        </authorList>
    </citation>
    <scope>NUCLEOTIDE SEQUENCE</scope>
</reference>
<protein>
    <recommendedName>
        <fullName evidence="2">Sialidase domain-containing protein</fullName>
    </recommendedName>
</protein>
<feature type="non-terminal residue" evidence="1">
    <location>
        <position position="227"/>
    </location>
</feature>
<name>A0A382YBZ1_9ZZZZ</name>
<gene>
    <name evidence="1" type="ORF">METZ01_LOCUS433235</name>
</gene>
<sequence>MKLVVCLVSLLLPLATGAAPLTIEKARVLVSGPGFNRPDAFPGRGEFSWAGNVQLLPDGELLLVHSMGYYHSSFAQPRLIEPKLRERWLKEGWPLDFPAPTGGRSMLTRSRDGGKTWSKPRTILDLKWDDGPCGLLRCDDGTLVCTVNVQASWYGYPEAPARFKDELGGANTAQCSIRSTDNGKTWSQPVFLKSPGTFYERSHVQLVQLPDGRILWPTYFSSAGTSG</sequence>
<organism evidence="1">
    <name type="scientific">marine metagenome</name>
    <dbReference type="NCBI Taxonomy" id="408172"/>
    <lineage>
        <taxon>unclassified sequences</taxon>
        <taxon>metagenomes</taxon>
        <taxon>ecological metagenomes</taxon>
    </lineage>
</organism>
<accession>A0A382YBZ1</accession>
<dbReference type="CDD" id="cd15482">
    <property type="entry name" value="Sialidase_non-viral"/>
    <property type="match status" value="1"/>
</dbReference>
<dbReference type="EMBL" id="UINC01174321">
    <property type="protein sequence ID" value="SVD80381.1"/>
    <property type="molecule type" value="Genomic_DNA"/>
</dbReference>
<proteinExistence type="predicted"/>